<dbReference type="AlphaFoldDB" id="Q7UIW6"/>
<dbReference type="HOGENOM" id="CLU_2993715_0_0_0"/>
<gene>
    <name evidence="1" type="ordered locus">RB12286</name>
</gene>
<dbReference type="InParanoid" id="Q7UIW6"/>
<proteinExistence type="predicted"/>
<dbReference type="Proteomes" id="UP000001025">
    <property type="component" value="Chromosome"/>
</dbReference>
<dbReference type="EMBL" id="BX294154">
    <property type="protein sequence ID" value="CAD77496.1"/>
    <property type="molecule type" value="Genomic_DNA"/>
</dbReference>
<accession>Q7UIW6</accession>
<name>Q7UIW6_RHOBA</name>
<organism evidence="1 2">
    <name type="scientific">Rhodopirellula baltica (strain DSM 10527 / NCIMB 13988 / SH1)</name>
    <dbReference type="NCBI Taxonomy" id="243090"/>
    <lineage>
        <taxon>Bacteria</taxon>
        <taxon>Pseudomonadati</taxon>
        <taxon>Planctomycetota</taxon>
        <taxon>Planctomycetia</taxon>
        <taxon>Pirellulales</taxon>
        <taxon>Pirellulaceae</taxon>
        <taxon>Rhodopirellula</taxon>
    </lineage>
</organism>
<keyword evidence="2" id="KW-1185">Reference proteome</keyword>
<evidence type="ECO:0000313" key="2">
    <source>
        <dbReference type="Proteomes" id="UP000001025"/>
    </source>
</evidence>
<evidence type="ECO:0000313" key="1">
    <source>
        <dbReference type="EMBL" id="CAD77496.1"/>
    </source>
</evidence>
<reference evidence="1 2" key="1">
    <citation type="journal article" date="2003" name="Proc. Natl. Acad. Sci. U.S.A.">
        <title>Complete genome sequence of the marine planctomycete Pirellula sp. strain 1.</title>
        <authorList>
            <person name="Gloeckner F.O."/>
            <person name="Kube M."/>
            <person name="Bauer M."/>
            <person name="Teeling H."/>
            <person name="Lombardot T."/>
            <person name="Ludwig W."/>
            <person name="Gade D."/>
            <person name="Beck A."/>
            <person name="Borzym K."/>
            <person name="Heitmann K."/>
            <person name="Rabus R."/>
            <person name="Schlesner H."/>
            <person name="Amann R."/>
            <person name="Reinhardt R."/>
        </authorList>
    </citation>
    <scope>NUCLEOTIDE SEQUENCE [LARGE SCALE GENOMIC DNA]</scope>
    <source>
        <strain evidence="2">DSM 10527 / NCIMB 13988 / SH1</strain>
    </source>
</reference>
<dbReference type="EnsemblBacteria" id="CAD77496">
    <property type="protein sequence ID" value="CAD77496"/>
    <property type="gene ID" value="RB12286"/>
</dbReference>
<protein>
    <submittedName>
        <fullName evidence="1">Uncharacterized protein</fullName>
    </submittedName>
</protein>
<dbReference type="KEGG" id="rba:RB12286"/>
<sequence length="57" mass="6473">MRNPRSKRRPVKLVRDSDGISISQSGSICKPCGYQHQQPLSLRQFKRVNVDTCCLAN</sequence>